<name>A0ABR0S8L9_9HYPO</name>
<sequence length="110" mass="12672">MSNCRIYTPPFQTSYQLFTALIMKYRHRLSLFAELAFIRPDWPFKVDVSMESLEANISAIETEQRNKEPSPASMTIRDRISGLKPTLPQKQKSLKMLKLKKPKLDALGIS</sequence>
<organism evidence="1 2">
    <name type="scientific">Cladobotryum mycophilum</name>
    <dbReference type="NCBI Taxonomy" id="491253"/>
    <lineage>
        <taxon>Eukaryota</taxon>
        <taxon>Fungi</taxon>
        <taxon>Dikarya</taxon>
        <taxon>Ascomycota</taxon>
        <taxon>Pezizomycotina</taxon>
        <taxon>Sordariomycetes</taxon>
        <taxon>Hypocreomycetidae</taxon>
        <taxon>Hypocreales</taxon>
        <taxon>Hypocreaceae</taxon>
        <taxon>Cladobotryum</taxon>
    </lineage>
</organism>
<evidence type="ECO:0000313" key="1">
    <source>
        <dbReference type="EMBL" id="KAK5988511.1"/>
    </source>
</evidence>
<reference evidence="1 2" key="1">
    <citation type="submission" date="2024-01" db="EMBL/GenBank/DDBJ databases">
        <title>Complete genome of Cladobotryum mycophilum ATHUM6906.</title>
        <authorList>
            <person name="Christinaki A.C."/>
            <person name="Myridakis A.I."/>
            <person name="Kouvelis V.N."/>
        </authorList>
    </citation>
    <scope>NUCLEOTIDE SEQUENCE [LARGE SCALE GENOMIC DNA]</scope>
    <source>
        <strain evidence="1 2">ATHUM6906</strain>
    </source>
</reference>
<proteinExistence type="predicted"/>
<dbReference type="EMBL" id="JAVFKD010000015">
    <property type="protein sequence ID" value="KAK5988511.1"/>
    <property type="molecule type" value="Genomic_DNA"/>
</dbReference>
<keyword evidence="2" id="KW-1185">Reference proteome</keyword>
<gene>
    <name evidence="1" type="ORF">PT974_09994</name>
</gene>
<protein>
    <submittedName>
        <fullName evidence="1">Uncharacterized protein</fullName>
    </submittedName>
</protein>
<dbReference type="Proteomes" id="UP001338125">
    <property type="component" value="Unassembled WGS sequence"/>
</dbReference>
<comment type="caution">
    <text evidence="1">The sequence shown here is derived from an EMBL/GenBank/DDBJ whole genome shotgun (WGS) entry which is preliminary data.</text>
</comment>
<evidence type="ECO:0000313" key="2">
    <source>
        <dbReference type="Proteomes" id="UP001338125"/>
    </source>
</evidence>
<accession>A0ABR0S8L9</accession>